<reference evidence="1 2" key="1">
    <citation type="submission" date="2018-08" db="EMBL/GenBank/DDBJ databases">
        <title>Genomic investigation of the strawberry pathogen Phytophthora fragariae indicates pathogenicity is determined by transcriptional variation in three key races.</title>
        <authorList>
            <person name="Adams T.M."/>
            <person name="Armitage A.D."/>
            <person name="Sobczyk M.K."/>
            <person name="Bates H.J."/>
            <person name="Dunwell J.M."/>
            <person name="Nellist C.F."/>
            <person name="Harrison R.J."/>
        </authorList>
    </citation>
    <scope>NUCLEOTIDE SEQUENCE [LARGE SCALE GENOMIC DNA]</scope>
    <source>
        <strain evidence="1 2">NOV-27</strain>
    </source>
</reference>
<dbReference type="EMBL" id="QXGB01007745">
    <property type="protein sequence ID" value="KAE9158707.1"/>
    <property type="molecule type" value="Genomic_DNA"/>
</dbReference>
<organism evidence="1 2">
    <name type="scientific">Phytophthora fragariae</name>
    <dbReference type="NCBI Taxonomy" id="53985"/>
    <lineage>
        <taxon>Eukaryota</taxon>
        <taxon>Sar</taxon>
        <taxon>Stramenopiles</taxon>
        <taxon>Oomycota</taxon>
        <taxon>Peronosporomycetes</taxon>
        <taxon>Peronosporales</taxon>
        <taxon>Peronosporaceae</taxon>
        <taxon>Phytophthora</taxon>
    </lineage>
</organism>
<gene>
    <name evidence="1" type="ORF">PF005_g32337</name>
</gene>
<proteinExistence type="predicted"/>
<accession>A0A6A3V4P9</accession>
<dbReference type="AlphaFoldDB" id="A0A6A3V4P9"/>
<protein>
    <submittedName>
        <fullName evidence="1">Uncharacterized protein</fullName>
    </submittedName>
</protein>
<evidence type="ECO:0000313" key="2">
    <source>
        <dbReference type="Proteomes" id="UP000433483"/>
    </source>
</evidence>
<evidence type="ECO:0000313" key="1">
    <source>
        <dbReference type="EMBL" id="KAE9158707.1"/>
    </source>
</evidence>
<comment type="caution">
    <text evidence="1">The sequence shown here is derived from an EMBL/GenBank/DDBJ whole genome shotgun (WGS) entry which is preliminary data.</text>
</comment>
<dbReference type="Proteomes" id="UP000433483">
    <property type="component" value="Unassembled WGS sequence"/>
</dbReference>
<name>A0A6A3V4P9_9STRA</name>
<sequence length="37" mass="4573">MNYAFDCILDIPWLVRYQPQIDWLARSVKRRQDFDVT</sequence>
<keyword evidence="2" id="KW-1185">Reference proteome</keyword>